<organism evidence="1 2">
    <name type="scientific">Melastoma candidum</name>
    <dbReference type="NCBI Taxonomy" id="119954"/>
    <lineage>
        <taxon>Eukaryota</taxon>
        <taxon>Viridiplantae</taxon>
        <taxon>Streptophyta</taxon>
        <taxon>Embryophyta</taxon>
        <taxon>Tracheophyta</taxon>
        <taxon>Spermatophyta</taxon>
        <taxon>Magnoliopsida</taxon>
        <taxon>eudicotyledons</taxon>
        <taxon>Gunneridae</taxon>
        <taxon>Pentapetalae</taxon>
        <taxon>rosids</taxon>
        <taxon>malvids</taxon>
        <taxon>Myrtales</taxon>
        <taxon>Melastomataceae</taxon>
        <taxon>Melastomatoideae</taxon>
        <taxon>Melastomateae</taxon>
        <taxon>Melastoma</taxon>
    </lineage>
</organism>
<name>A0ACB9QJZ3_9MYRT</name>
<sequence>MIAAMEGINQIFIINDGGIDSDEDYPYRAVDGHCDPYRKNAHVVTIDDYEDVPENDEKALQKAVANQPISIAIEAGDRAFQFYQSILFHRVYLQGTALDHGVTAVGYGTEKGVDYWIVKNSWGDSWGEDGYIRMARNIANTVPSHAG</sequence>
<comment type="caution">
    <text evidence="1">The sequence shown here is derived from an EMBL/GenBank/DDBJ whole genome shotgun (WGS) entry which is preliminary data.</text>
</comment>
<evidence type="ECO:0000313" key="1">
    <source>
        <dbReference type="EMBL" id="KAI4366468.1"/>
    </source>
</evidence>
<gene>
    <name evidence="1" type="ORF">MLD38_022342</name>
</gene>
<dbReference type="Proteomes" id="UP001057402">
    <property type="component" value="Chromosome 6"/>
</dbReference>
<dbReference type="EMBL" id="CM042885">
    <property type="protein sequence ID" value="KAI4366468.1"/>
    <property type="molecule type" value="Genomic_DNA"/>
</dbReference>
<reference evidence="2" key="1">
    <citation type="journal article" date="2023" name="Front. Plant Sci.">
        <title>Chromosomal-level genome assembly of Melastoma candidum provides insights into trichome evolution.</title>
        <authorList>
            <person name="Zhong Y."/>
            <person name="Wu W."/>
            <person name="Sun C."/>
            <person name="Zou P."/>
            <person name="Liu Y."/>
            <person name="Dai S."/>
            <person name="Zhou R."/>
        </authorList>
    </citation>
    <scope>NUCLEOTIDE SEQUENCE [LARGE SCALE GENOMIC DNA]</scope>
</reference>
<accession>A0ACB9QJZ3</accession>
<evidence type="ECO:0000313" key="2">
    <source>
        <dbReference type="Proteomes" id="UP001057402"/>
    </source>
</evidence>
<protein>
    <submittedName>
        <fullName evidence="1">Uncharacterized protein</fullName>
    </submittedName>
</protein>
<proteinExistence type="predicted"/>
<keyword evidence="2" id="KW-1185">Reference proteome</keyword>